<dbReference type="RefSeq" id="WP_305397999.1">
    <property type="nucleotide sequence ID" value="NZ_JAUYVT010000018.1"/>
</dbReference>
<dbReference type="Gene3D" id="3.10.450.50">
    <property type="match status" value="1"/>
</dbReference>
<sequence>MKVVSMLAQFSLFYASNAFACLPSTDPEQVVQAQLEAYNARNIDLFASCHSADIKIKNSQEGAPDIIGQESLIKAYQFLKTAPKSFKEILENRIVNGPVVVDYERLTGLGDGRDDMFAVAVYEVRNGKIVSVWFPPTK</sequence>
<dbReference type="InterPro" id="IPR032710">
    <property type="entry name" value="NTF2-like_dom_sf"/>
</dbReference>
<protein>
    <submittedName>
        <fullName evidence="3">Nuclear transport factor 2 family protein</fullName>
    </submittedName>
</protein>
<name>A0ABT9FIC3_9GAMM</name>
<dbReference type="Proteomes" id="UP001177212">
    <property type="component" value="Unassembled WGS sequence"/>
</dbReference>
<reference evidence="3" key="1">
    <citation type="submission" date="2023-07" db="EMBL/GenBank/DDBJ databases">
        <title>Genome content predicts the carbon catabolic preferences of heterotrophic bacteria.</title>
        <authorList>
            <person name="Gralka M."/>
        </authorList>
    </citation>
    <scope>NUCLEOTIDE SEQUENCE</scope>
    <source>
        <strain evidence="3">4G09</strain>
    </source>
</reference>
<organism evidence="3 4">
    <name type="scientific">Pseudoalteromonas marina</name>
    <dbReference type="NCBI Taxonomy" id="267375"/>
    <lineage>
        <taxon>Bacteria</taxon>
        <taxon>Pseudomonadati</taxon>
        <taxon>Pseudomonadota</taxon>
        <taxon>Gammaproteobacteria</taxon>
        <taxon>Alteromonadales</taxon>
        <taxon>Pseudoalteromonadaceae</taxon>
        <taxon>Pseudoalteromonas</taxon>
    </lineage>
</organism>
<comment type="caution">
    <text evidence="3">The sequence shown here is derived from an EMBL/GenBank/DDBJ whole genome shotgun (WGS) entry which is preliminary data.</text>
</comment>
<keyword evidence="4" id="KW-1185">Reference proteome</keyword>
<keyword evidence="1" id="KW-0732">Signal</keyword>
<gene>
    <name evidence="3" type="ORF">Q8W34_16455</name>
</gene>
<dbReference type="InterPro" id="IPR037401">
    <property type="entry name" value="SnoaL-like"/>
</dbReference>
<evidence type="ECO:0000313" key="4">
    <source>
        <dbReference type="Proteomes" id="UP001177212"/>
    </source>
</evidence>
<accession>A0ABT9FIC3</accession>
<evidence type="ECO:0000313" key="3">
    <source>
        <dbReference type="EMBL" id="MDP2566241.1"/>
    </source>
</evidence>
<feature type="chain" id="PRO_5047059664" evidence="1">
    <location>
        <begin position="21"/>
        <end position="138"/>
    </location>
</feature>
<dbReference type="SUPFAM" id="SSF54427">
    <property type="entry name" value="NTF2-like"/>
    <property type="match status" value="1"/>
</dbReference>
<dbReference type="Pfam" id="PF12680">
    <property type="entry name" value="SnoaL_2"/>
    <property type="match status" value="1"/>
</dbReference>
<proteinExistence type="predicted"/>
<dbReference type="EMBL" id="JAUYVT010000018">
    <property type="protein sequence ID" value="MDP2566241.1"/>
    <property type="molecule type" value="Genomic_DNA"/>
</dbReference>
<evidence type="ECO:0000259" key="2">
    <source>
        <dbReference type="Pfam" id="PF12680"/>
    </source>
</evidence>
<evidence type="ECO:0000256" key="1">
    <source>
        <dbReference type="SAM" id="SignalP"/>
    </source>
</evidence>
<feature type="domain" description="SnoaL-like" evidence="2">
    <location>
        <begin position="31"/>
        <end position="131"/>
    </location>
</feature>
<feature type="signal peptide" evidence="1">
    <location>
        <begin position="1"/>
        <end position="20"/>
    </location>
</feature>